<dbReference type="KEGG" id="vvy:VV0343"/>
<dbReference type="InterPro" id="IPR050833">
    <property type="entry name" value="Poly_Biosynth_Transport"/>
</dbReference>
<sequence length="439" mass="49693">MGQIYSTKKIRFSQSMSSLKSNITKGALWQSISIVSTFILIPISISYLGKEDYGLWIVLYSFILLLQSCDLGISSSCRNSLTKLLTQNNKVEAKYLLSTSYVILAGLSLGLLAFIYIIQKTVGIDALQAFPISIFAPILCVVLLDYNLKLVLTVYTSNHKAFVLPLSTAMANVLFLMVVATLHFLDVGESNRLILFCFILPVCSLITNAFITLHAYNNGFKFLKPSIFFFKKDYFQPLVLSGVSFFVIQVSMAILTQYASILVFEYSSSEVVADLSILDKFFGMISVVGAVLLFPFWSKFTQKYTERDFDWIRKCILKLELFFIFTCFCVLILWYLFPFFLDVWMTDNDEIAPSLSTIVAIKYLMIFLNSIYSYYLNGIGKLKIQIILYSLGATFIIPISSMLFQVFGVEGVVGYSVLIYFLLAISQKTYIVLSLKGER</sequence>
<name>Q7MPM0_VIBVY</name>
<organism evidence="7 8">
    <name type="scientific">Vibrio vulnificus (strain YJ016)</name>
    <dbReference type="NCBI Taxonomy" id="196600"/>
    <lineage>
        <taxon>Bacteria</taxon>
        <taxon>Pseudomonadati</taxon>
        <taxon>Pseudomonadota</taxon>
        <taxon>Gammaproteobacteria</taxon>
        <taxon>Vibrionales</taxon>
        <taxon>Vibrionaceae</taxon>
        <taxon>Vibrio</taxon>
    </lineage>
</organism>
<evidence type="ECO:0000256" key="1">
    <source>
        <dbReference type="ARBA" id="ARBA00004651"/>
    </source>
</evidence>
<dbReference type="EMBL" id="BA000037">
    <property type="protein sequence ID" value="BAC93107.1"/>
    <property type="molecule type" value="Genomic_DNA"/>
</dbReference>
<feature type="transmembrane region" description="Helical" evidence="6">
    <location>
        <begin position="160"/>
        <end position="181"/>
    </location>
</feature>
<keyword evidence="4 6" id="KW-1133">Transmembrane helix</keyword>
<keyword evidence="2" id="KW-1003">Cell membrane</keyword>
<feature type="transmembrane region" description="Helical" evidence="6">
    <location>
        <begin position="95"/>
        <end position="118"/>
    </location>
</feature>
<reference evidence="7 8" key="1">
    <citation type="journal article" date="2003" name="Genome Res.">
        <title>Comparative genome analysis of Vibrio vulnificus, a marine pathogen.</title>
        <authorList>
            <person name="Chen C.Y."/>
            <person name="Wu K.M."/>
            <person name="Chang Y.C."/>
            <person name="Chang C.H."/>
            <person name="Tsai H.C."/>
            <person name="Liao T.L."/>
            <person name="Liu Y.M."/>
            <person name="Chen H.J."/>
            <person name="Shen A.B."/>
            <person name="Li J.C."/>
            <person name="Su T.L."/>
            <person name="Shao C.P."/>
            <person name="Lee C.T."/>
            <person name="Hor L.I."/>
            <person name="Tsai S.F."/>
        </authorList>
    </citation>
    <scope>NUCLEOTIDE SEQUENCE [LARGE SCALE GENOMIC DNA]</scope>
    <source>
        <strain evidence="7 8">YJ016</strain>
    </source>
</reference>
<feature type="transmembrane region" description="Helical" evidence="6">
    <location>
        <begin position="387"/>
        <end position="407"/>
    </location>
</feature>
<evidence type="ECO:0000256" key="6">
    <source>
        <dbReference type="SAM" id="Phobius"/>
    </source>
</evidence>
<feature type="transmembrane region" description="Helical" evidence="6">
    <location>
        <begin position="130"/>
        <end position="148"/>
    </location>
</feature>
<keyword evidence="5 6" id="KW-0472">Membrane</keyword>
<comment type="subcellular location">
    <subcellularLocation>
        <location evidence="1">Cell membrane</location>
        <topology evidence="1">Multi-pass membrane protein</topology>
    </subcellularLocation>
</comment>
<accession>Q7MPM0</accession>
<feature type="transmembrane region" description="Helical" evidence="6">
    <location>
        <begin position="193"/>
        <end position="216"/>
    </location>
</feature>
<dbReference type="PANTHER" id="PTHR30250">
    <property type="entry name" value="PST FAMILY PREDICTED COLANIC ACID TRANSPORTER"/>
    <property type="match status" value="1"/>
</dbReference>
<evidence type="ECO:0000256" key="4">
    <source>
        <dbReference type="ARBA" id="ARBA00022989"/>
    </source>
</evidence>
<evidence type="ECO:0008006" key="9">
    <source>
        <dbReference type="Google" id="ProtNLM"/>
    </source>
</evidence>
<proteinExistence type="predicted"/>
<evidence type="ECO:0000256" key="2">
    <source>
        <dbReference type="ARBA" id="ARBA00022475"/>
    </source>
</evidence>
<dbReference type="PANTHER" id="PTHR30250:SF11">
    <property type="entry name" value="O-ANTIGEN TRANSPORTER-RELATED"/>
    <property type="match status" value="1"/>
</dbReference>
<dbReference type="Proteomes" id="UP000002675">
    <property type="component" value="Chromosome I"/>
</dbReference>
<feature type="transmembrane region" description="Helical" evidence="6">
    <location>
        <begin position="237"/>
        <end position="261"/>
    </location>
</feature>
<dbReference type="HOGENOM" id="CLU_623953_0_0_6"/>
<dbReference type="GO" id="GO:0005886">
    <property type="term" value="C:plasma membrane"/>
    <property type="evidence" value="ECO:0007669"/>
    <property type="project" value="UniProtKB-SubCell"/>
</dbReference>
<evidence type="ECO:0000256" key="5">
    <source>
        <dbReference type="ARBA" id="ARBA00023136"/>
    </source>
</evidence>
<gene>
    <name evidence="7" type="ordered locus">VV0343</name>
</gene>
<keyword evidence="3 6" id="KW-0812">Transmembrane</keyword>
<dbReference type="AlphaFoldDB" id="Q7MPM0"/>
<evidence type="ECO:0000313" key="8">
    <source>
        <dbReference type="Proteomes" id="UP000002675"/>
    </source>
</evidence>
<feature type="transmembrane region" description="Helical" evidence="6">
    <location>
        <begin position="26"/>
        <end position="47"/>
    </location>
</feature>
<feature type="transmembrane region" description="Helical" evidence="6">
    <location>
        <begin position="53"/>
        <end position="74"/>
    </location>
</feature>
<protein>
    <recommendedName>
        <fullName evidence="9">Polysaccharide biosynthesis protein</fullName>
    </recommendedName>
</protein>
<evidence type="ECO:0000256" key="3">
    <source>
        <dbReference type="ARBA" id="ARBA00022692"/>
    </source>
</evidence>
<feature type="transmembrane region" description="Helical" evidence="6">
    <location>
        <begin position="319"/>
        <end position="337"/>
    </location>
</feature>
<feature type="transmembrane region" description="Helical" evidence="6">
    <location>
        <begin position="413"/>
        <end position="433"/>
    </location>
</feature>
<evidence type="ECO:0000313" key="7">
    <source>
        <dbReference type="EMBL" id="BAC93107.1"/>
    </source>
</evidence>
<feature type="transmembrane region" description="Helical" evidence="6">
    <location>
        <begin position="281"/>
        <end position="298"/>
    </location>
</feature>
<feature type="transmembrane region" description="Helical" evidence="6">
    <location>
        <begin position="357"/>
        <end position="375"/>
    </location>
</feature>